<dbReference type="EMBL" id="MTEJ01000010">
    <property type="protein sequence ID" value="OQX15872.1"/>
    <property type="molecule type" value="Genomic_DNA"/>
</dbReference>
<reference evidence="2 3" key="1">
    <citation type="submission" date="2017-01" db="EMBL/GenBank/DDBJ databases">
        <title>Novel large sulfur bacteria in the metagenomes of groundwater-fed chemosynthetic microbial mats in the Lake Huron basin.</title>
        <authorList>
            <person name="Sharrar A.M."/>
            <person name="Flood B.E."/>
            <person name="Bailey J.V."/>
            <person name="Jones D.S."/>
            <person name="Biddanda B."/>
            <person name="Ruberg S.A."/>
            <person name="Marcus D.N."/>
            <person name="Dick G.J."/>
        </authorList>
    </citation>
    <scope>NUCLEOTIDE SEQUENCE [LARGE SCALE GENOMIC DNA]</scope>
    <source>
        <strain evidence="2">A8</strain>
    </source>
</reference>
<evidence type="ECO:0000313" key="2">
    <source>
        <dbReference type="EMBL" id="OQX15872.1"/>
    </source>
</evidence>
<accession>A0A1Y1QX49</accession>
<comment type="caution">
    <text evidence="2">The sequence shown here is derived from an EMBL/GenBank/DDBJ whole genome shotgun (WGS) entry which is preliminary data.</text>
</comment>
<feature type="signal peptide" evidence="1">
    <location>
        <begin position="1"/>
        <end position="20"/>
    </location>
</feature>
<evidence type="ECO:0008006" key="4">
    <source>
        <dbReference type="Google" id="ProtNLM"/>
    </source>
</evidence>
<feature type="chain" id="PRO_5012259900" description="Organic solvent tolerance-like N-terminal domain-containing protein" evidence="1">
    <location>
        <begin position="21"/>
        <end position="95"/>
    </location>
</feature>
<gene>
    <name evidence="2" type="ORF">BWK73_05680</name>
</gene>
<proteinExistence type="predicted"/>
<organism evidence="2 3">
    <name type="scientific">Thiothrix lacustris</name>
    <dbReference type="NCBI Taxonomy" id="525917"/>
    <lineage>
        <taxon>Bacteria</taxon>
        <taxon>Pseudomonadati</taxon>
        <taxon>Pseudomonadota</taxon>
        <taxon>Gammaproteobacteria</taxon>
        <taxon>Thiotrichales</taxon>
        <taxon>Thiotrichaceae</taxon>
        <taxon>Thiothrix</taxon>
    </lineage>
</organism>
<evidence type="ECO:0000256" key="1">
    <source>
        <dbReference type="SAM" id="SignalP"/>
    </source>
</evidence>
<sequence>MKGIAALSAALLFSSASAFATDVDVDMLIHDVEIYQAQDGTDLTQRAIISHVNDKFDGRAKIYVHNSKIYQKQTGQKGSQSATIATIYEDTTQSK</sequence>
<protein>
    <recommendedName>
        <fullName evidence="4">Organic solvent tolerance-like N-terminal domain-containing protein</fullName>
    </recommendedName>
</protein>
<keyword evidence="1" id="KW-0732">Signal</keyword>
<evidence type="ECO:0000313" key="3">
    <source>
        <dbReference type="Proteomes" id="UP000192491"/>
    </source>
</evidence>
<name>A0A1Y1QX49_9GAMM</name>
<dbReference type="AlphaFoldDB" id="A0A1Y1QX49"/>
<dbReference type="Proteomes" id="UP000192491">
    <property type="component" value="Unassembled WGS sequence"/>
</dbReference>